<protein>
    <recommendedName>
        <fullName evidence="4">Myb/SANT-like domain-containing protein</fullName>
    </recommendedName>
</protein>
<dbReference type="AlphaFoldDB" id="A0A0C3JCR0"/>
<feature type="region of interest" description="Disordered" evidence="1">
    <location>
        <begin position="168"/>
        <end position="221"/>
    </location>
</feature>
<gene>
    <name evidence="2" type="ORF">M404DRAFT_34156</name>
</gene>
<reference evidence="3" key="2">
    <citation type="submission" date="2015-01" db="EMBL/GenBank/DDBJ databases">
        <title>Evolutionary Origins and Diversification of the Mycorrhizal Mutualists.</title>
        <authorList>
            <consortium name="DOE Joint Genome Institute"/>
            <consortium name="Mycorrhizal Genomics Consortium"/>
            <person name="Kohler A."/>
            <person name="Kuo A."/>
            <person name="Nagy L.G."/>
            <person name="Floudas D."/>
            <person name="Copeland A."/>
            <person name="Barry K.W."/>
            <person name="Cichocki N."/>
            <person name="Veneault-Fourrey C."/>
            <person name="LaButti K."/>
            <person name="Lindquist E.A."/>
            <person name="Lipzen A."/>
            <person name="Lundell T."/>
            <person name="Morin E."/>
            <person name="Murat C."/>
            <person name="Riley R."/>
            <person name="Ohm R."/>
            <person name="Sun H."/>
            <person name="Tunlid A."/>
            <person name="Henrissat B."/>
            <person name="Grigoriev I.V."/>
            <person name="Hibbett D.S."/>
            <person name="Martin F."/>
        </authorList>
    </citation>
    <scope>NUCLEOTIDE SEQUENCE [LARGE SCALE GENOMIC DNA]</scope>
    <source>
        <strain evidence="3">Marx 270</strain>
    </source>
</reference>
<feature type="compositionally biased region" description="Low complexity" evidence="1">
    <location>
        <begin position="185"/>
        <end position="194"/>
    </location>
</feature>
<name>A0A0C3JCR0_PISTI</name>
<feature type="compositionally biased region" description="Low complexity" evidence="1">
    <location>
        <begin position="208"/>
        <end position="221"/>
    </location>
</feature>
<organism evidence="2 3">
    <name type="scientific">Pisolithus tinctorius Marx 270</name>
    <dbReference type="NCBI Taxonomy" id="870435"/>
    <lineage>
        <taxon>Eukaryota</taxon>
        <taxon>Fungi</taxon>
        <taxon>Dikarya</taxon>
        <taxon>Basidiomycota</taxon>
        <taxon>Agaricomycotina</taxon>
        <taxon>Agaricomycetes</taxon>
        <taxon>Agaricomycetidae</taxon>
        <taxon>Boletales</taxon>
        <taxon>Sclerodermatineae</taxon>
        <taxon>Pisolithaceae</taxon>
        <taxon>Pisolithus</taxon>
    </lineage>
</organism>
<dbReference type="Proteomes" id="UP000054217">
    <property type="component" value="Unassembled WGS sequence"/>
</dbReference>
<feature type="region of interest" description="Disordered" evidence="1">
    <location>
        <begin position="1"/>
        <end position="27"/>
    </location>
</feature>
<sequence>MSNSSSNGSRQSLHSSGPVDPTILQNAGKRPTHAQSCLWNMEEEIALLEFLLESLPRAGDGGFKDTVFKAAAAHLRAKFPVYKGVPKHTSACKSKYHGDLKRTYALVNNLRSASGWTWSDEHGCGITDDNDPQWLAWVQANRKVEKFKNAGWPHLQLMDQLSSGTEKDKYVICPPRGKSKKKTDTPTPSTKSTSNQVASTSLSPFVIPQTPNTPASSSPTPSLPFTFLAPSTVSSSSLALTSVSHGKCKMVGSAGSDAGSVSKQTRSHPLSEQAKMQMEGRDALEQMVQSLSGLAMSPMPSAPVKTATEESMEMATLIINALDMPQQDHFEILNYLATPGNMNQIIIFNKLEENMHIRWIQWKLLQVCKSGNVI</sequence>
<accession>A0A0C3JCR0</accession>
<evidence type="ECO:0000313" key="2">
    <source>
        <dbReference type="EMBL" id="KIN95461.1"/>
    </source>
</evidence>
<keyword evidence="3" id="KW-1185">Reference proteome</keyword>
<dbReference type="STRING" id="870435.A0A0C3JCR0"/>
<evidence type="ECO:0008006" key="4">
    <source>
        <dbReference type="Google" id="ProtNLM"/>
    </source>
</evidence>
<dbReference type="InParanoid" id="A0A0C3JCR0"/>
<reference evidence="2 3" key="1">
    <citation type="submission" date="2014-04" db="EMBL/GenBank/DDBJ databases">
        <authorList>
            <consortium name="DOE Joint Genome Institute"/>
            <person name="Kuo A."/>
            <person name="Kohler A."/>
            <person name="Costa M.D."/>
            <person name="Nagy L.G."/>
            <person name="Floudas D."/>
            <person name="Copeland A."/>
            <person name="Barry K.W."/>
            <person name="Cichocki N."/>
            <person name="Veneault-Fourrey C."/>
            <person name="LaButti K."/>
            <person name="Lindquist E.A."/>
            <person name="Lipzen A."/>
            <person name="Lundell T."/>
            <person name="Morin E."/>
            <person name="Murat C."/>
            <person name="Sun H."/>
            <person name="Tunlid A."/>
            <person name="Henrissat B."/>
            <person name="Grigoriev I.V."/>
            <person name="Hibbett D.S."/>
            <person name="Martin F."/>
            <person name="Nordberg H.P."/>
            <person name="Cantor M.N."/>
            <person name="Hua S.X."/>
        </authorList>
    </citation>
    <scope>NUCLEOTIDE SEQUENCE [LARGE SCALE GENOMIC DNA]</scope>
    <source>
        <strain evidence="2 3">Marx 270</strain>
    </source>
</reference>
<dbReference type="EMBL" id="KN832067">
    <property type="protein sequence ID" value="KIN95461.1"/>
    <property type="molecule type" value="Genomic_DNA"/>
</dbReference>
<proteinExistence type="predicted"/>
<dbReference type="HOGENOM" id="CLU_739907_0_0_1"/>
<dbReference type="OrthoDB" id="2686136at2759"/>
<feature type="compositionally biased region" description="Low complexity" evidence="1">
    <location>
        <begin position="1"/>
        <end position="16"/>
    </location>
</feature>
<evidence type="ECO:0000313" key="3">
    <source>
        <dbReference type="Proteomes" id="UP000054217"/>
    </source>
</evidence>
<evidence type="ECO:0000256" key="1">
    <source>
        <dbReference type="SAM" id="MobiDB-lite"/>
    </source>
</evidence>